<accession>A0ABS3S9U0</accession>
<gene>
    <name evidence="5" type="ORF">J4709_50245</name>
</gene>
<evidence type="ECO:0000259" key="4">
    <source>
        <dbReference type="PROSITE" id="PS51462"/>
    </source>
</evidence>
<dbReference type="SUPFAM" id="SSF55811">
    <property type="entry name" value="Nudix"/>
    <property type="match status" value="1"/>
</dbReference>
<dbReference type="PANTHER" id="PTHR43046:SF12">
    <property type="entry name" value="GDP-MANNOSE MANNOSYL HYDROLASE"/>
    <property type="match status" value="1"/>
</dbReference>
<dbReference type="Gene3D" id="3.90.79.10">
    <property type="entry name" value="Nucleoside Triphosphate Pyrophosphohydrolase"/>
    <property type="match status" value="1"/>
</dbReference>
<dbReference type="EMBL" id="JAGEPF010000051">
    <property type="protein sequence ID" value="MBO2465767.1"/>
    <property type="molecule type" value="Genomic_DNA"/>
</dbReference>
<evidence type="ECO:0000256" key="2">
    <source>
        <dbReference type="ARBA" id="ARBA00022801"/>
    </source>
</evidence>
<evidence type="ECO:0000313" key="6">
    <source>
        <dbReference type="Proteomes" id="UP000680206"/>
    </source>
</evidence>
<dbReference type="Proteomes" id="UP000680206">
    <property type="component" value="Unassembled WGS sequence"/>
</dbReference>
<protein>
    <submittedName>
        <fullName evidence="5">NUDIX domain-containing protein</fullName>
    </submittedName>
</protein>
<sequence length="150" mass="16630">MTTTIAAPQTAAHAVLTDSRGLVLLVHPAYKSRWHLPGGYVREGELPSAGVAREVHEELSVSPAFPPSPALVAWAPNAGDRLLLYYSAKLSAQQVREVRTDGHEIIGYQWCSPDALNEWLHPALADRTRLTLEATRRRQTLFTEPRRATL</sequence>
<reference evidence="5 6" key="1">
    <citation type="submission" date="2021-03" db="EMBL/GenBank/DDBJ databases">
        <title>Actinomadura violae sp. nov., isolated from lichen in Thailand.</title>
        <authorList>
            <person name="Kanchanasin P."/>
            <person name="Saeng-In P."/>
            <person name="Phongsopitanun W."/>
            <person name="Yuki M."/>
            <person name="Kudo T."/>
            <person name="Ohkuma M."/>
            <person name="Tanasupawat S."/>
        </authorList>
    </citation>
    <scope>NUCLEOTIDE SEQUENCE [LARGE SCALE GENOMIC DNA]</scope>
    <source>
        <strain evidence="5 6">LCR2-06</strain>
    </source>
</reference>
<dbReference type="PANTHER" id="PTHR43046">
    <property type="entry name" value="GDP-MANNOSE MANNOSYL HYDROLASE"/>
    <property type="match status" value="1"/>
</dbReference>
<keyword evidence="6" id="KW-1185">Reference proteome</keyword>
<evidence type="ECO:0000313" key="5">
    <source>
        <dbReference type="EMBL" id="MBO2465767.1"/>
    </source>
</evidence>
<name>A0ABS3S9U0_9ACTN</name>
<keyword evidence="2" id="KW-0378">Hydrolase</keyword>
<organism evidence="5 6">
    <name type="scientific">Actinomadura violacea</name>
    <dbReference type="NCBI Taxonomy" id="2819934"/>
    <lineage>
        <taxon>Bacteria</taxon>
        <taxon>Bacillati</taxon>
        <taxon>Actinomycetota</taxon>
        <taxon>Actinomycetes</taxon>
        <taxon>Streptosporangiales</taxon>
        <taxon>Thermomonosporaceae</taxon>
        <taxon>Actinomadura</taxon>
    </lineage>
</organism>
<evidence type="ECO:0000256" key="3">
    <source>
        <dbReference type="ARBA" id="ARBA00022842"/>
    </source>
</evidence>
<dbReference type="Pfam" id="PF00293">
    <property type="entry name" value="NUDIX"/>
    <property type="match status" value="1"/>
</dbReference>
<keyword evidence="3" id="KW-0460">Magnesium</keyword>
<proteinExistence type="predicted"/>
<dbReference type="InterPro" id="IPR015797">
    <property type="entry name" value="NUDIX_hydrolase-like_dom_sf"/>
</dbReference>
<dbReference type="RefSeq" id="WP_208252612.1">
    <property type="nucleotide sequence ID" value="NZ_JAGEPF010000051.1"/>
</dbReference>
<evidence type="ECO:0000256" key="1">
    <source>
        <dbReference type="ARBA" id="ARBA00001946"/>
    </source>
</evidence>
<comment type="cofactor">
    <cofactor evidence="1">
        <name>Mg(2+)</name>
        <dbReference type="ChEBI" id="CHEBI:18420"/>
    </cofactor>
</comment>
<feature type="domain" description="Nudix hydrolase" evidence="4">
    <location>
        <begin position="7"/>
        <end position="133"/>
    </location>
</feature>
<dbReference type="PROSITE" id="PS51462">
    <property type="entry name" value="NUDIX"/>
    <property type="match status" value="1"/>
</dbReference>
<dbReference type="InterPro" id="IPR000086">
    <property type="entry name" value="NUDIX_hydrolase_dom"/>
</dbReference>
<comment type="caution">
    <text evidence="5">The sequence shown here is derived from an EMBL/GenBank/DDBJ whole genome shotgun (WGS) entry which is preliminary data.</text>
</comment>